<name>A0AB39PAX4_9ACTN</name>
<gene>
    <name evidence="2" type="ORF">AB5J56_22065</name>
</gene>
<dbReference type="EMBL" id="CP163435">
    <property type="protein sequence ID" value="XDQ27232.1"/>
    <property type="molecule type" value="Genomic_DNA"/>
</dbReference>
<accession>A0AB39PAX4</accession>
<dbReference type="RefSeq" id="WP_369234487.1">
    <property type="nucleotide sequence ID" value="NZ_CP163435.1"/>
</dbReference>
<sequence>MGKEGKSEYTAHTQKETQKETRKEAQKRKILSDLPTAGKPYHGPGEELLASLEPHEKKILKKGLTPPEYYTPETMRWALAADSDLSKPTGVPKKTLRGALEAMEIIEHEASMAAQEFKKWVKQGEPETERPEEAERKLLAAAESAERLMTPGKETKKTALPAAGGAERTLRLAESLPVYFKELKEGRTARVGDTACQDLVVGLGTGALDGDTGSVLTAAFGPLINKEGMEPIPLSAFGVFYDTMKRVSVSLAHIRLDKAENEVRKALDT</sequence>
<feature type="compositionally biased region" description="Basic and acidic residues" evidence="1">
    <location>
        <begin position="1"/>
        <end position="24"/>
    </location>
</feature>
<protein>
    <submittedName>
        <fullName evidence="2">Uncharacterized protein</fullName>
    </submittedName>
</protein>
<dbReference type="AlphaFoldDB" id="A0AB39PAX4"/>
<evidence type="ECO:0000256" key="1">
    <source>
        <dbReference type="SAM" id="MobiDB-lite"/>
    </source>
</evidence>
<organism evidence="2">
    <name type="scientific">Streptomyces sp. R21</name>
    <dbReference type="NCBI Taxonomy" id="3238627"/>
    <lineage>
        <taxon>Bacteria</taxon>
        <taxon>Bacillati</taxon>
        <taxon>Actinomycetota</taxon>
        <taxon>Actinomycetes</taxon>
        <taxon>Kitasatosporales</taxon>
        <taxon>Streptomycetaceae</taxon>
        <taxon>Streptomyces</taxon>
    </lineage>
</organism>
<feature type="region of interest" description="Disordered" evidence="1">
    <location>
        <begin position="1"/>
        <end position="50"/>
    </location>
</feature>
<reference evidence="2" key="1">
    <citation type="submission" date="2024-07" db="EMBL/GenBank/DDBJ databases">
        <authorList>
            <person name="Yu S.T."/>
        </authorList>
    </citation>
    <scope>NUCLEOTIDE SEQUENCE</scope>
    <source>
        <strain evidence="2">R21</strain>
    </source>
</reference>
<proteinExistence type="predicted"/>
<evidence type="ECO:0000313" key="2">
    <source>
        <dbReference type="EMBL" id="XDQ27232.1"/>
    </source>
</evidence>